<dbReference type="InterPro" id="IPR015421">
    <property type="entry name" value="PyrdxlP-dep_Trfase_major"/>
</dbReference>
<evidence type="ECO:0000256" key="4">
    <source>
        <dbReference type="ARBA" id="ARBA00022898"/>
    </source>
</evidence>
<dbReference type="InterPro" id="IPR015422">
    <property type="entry name" value="PyrdxlP-dep_Trfase_small"/>
</dbReference>
<dbReference type="InterPro" id="IPR000653">
    <property type="entry name" value="DegT/StrS_aminotransferase"/>
</dbReference>
<evidence type="ECO:0000313" key="8">
    <source>
        <dbReference type="Proteomes" id="UP000510821"/>
    </source>
</evidence>
<reference evidence="8" key="1">
    <citation type="submission" date="2020-07" db="EMBL/GenBank/DDBJ databases">
        <title>Metabolic diversity and evolutionary history of the archaeal phylum ###Micrarchaeota### uncovered from a freshwater lake metagenome.</title>
        <authorList>
            <person name="Kadnikov V.V."/>
            <person name="Savvichev A.S."/>
            <person name="Mardanov A.V."/>
            <person name="Beletsky A.V."/>
            <person name="Chupakov A.V."/>
            <person name="Kokryatskaya N.M."/>
            <person name="Pimenov N.V."/>
            <person name="Ravin N.V."/>
        </authorList>
    </citation>
    <scope>NUCLEOTIDE SEQUENCE [LARGE SCALE GENOMIC DNA]</scope>
</reference>
<dbReference type="Gene3D" id="3.40.640.10">
    <property type="entry name" value="Type I PLP-dependent aspartate aminotransferase-like (Major domain)"/>
    <property type="match status" value="1"/>
</dbReference>
<organism evidence="7 8">
    <name type="scientific">Fermentimicrarchaeum limneticum</name>
    <dbReference type="NCBI Taxonomy" id="2795018"/>
    <lineage>
        <taxon>Archaea</taxon>
        <taxon>Candidatus Micrarchaeota</taxon>
        <taxon>Candidatus Fermentimicrarchaeales</taxon>
        <taxon>Candidatus Fermentimicrarchaeaceae</taxon>
        <taxon>Candidatus Fermentimicrarchaeum</taxon>
    </lineage>
</organism>
<dbReference type="PANTHER" id="PTHR30244">
    <property type="entry name" value="TRANSAMINASE"/>
    <property type="match status" value="1"/>
</dbReference>
<dbReference type="GO" id="GO:0030170">
    <property type="term" value="F:pyridoxal phosphate binding"/>
    <property type="evidence" value="ECO:0007669"/>
    <property type="project" value="TreeGrafter"/>
</dbReference>
<dbReference type="AlphaFoldDB" id="A0A7D6B9F2"/>
<protein>
    <submittedName>
        <fullName evidence="7">Aminotransferase, DegT/DnrJ/EryC1/StrS family</fullName>
    </submittedName>
</protein>
<keyword evidence="3 7" id="KW-0808">Transferase</keyword>
<proteinExistence type="inferred from homology"/>
<dbReference type="SUPFAM" id="SSF53383">
    <property type="entry name" value="PLP-dependent transferases"/>
    <property type="match status" value="1"/>
</dbReference>
<dbReference type="FunFam" id="3.40.640.10:FF:000090">
    <property type="entry name" value="Pyridoxal phosphate-dependent aminotransferase"/>
    <property type="match status" value="1"/>
</dbReference>
<evidence type="ECO:0000256" key="2">
    <source>
        <dbReference type="ARBA" id="ARBA00022576"/>
    </source>
</evidence>
<keyword evidence="2 7" id="KW-0032">Aminotransferase</keyword>
<dbReference type="InterPro" id="IPR015424">
    <property type="entry name" value="PyrdxlP-dep_Trfase"/>
</dbReference>
<accession>A0A7D6B9F2</accession>
<comment type="similarity">
    <text evidence="5 6">Belongs to the DegT/DnrJ/EryC1 family.</text>
</comment>
<evidence type="ECO:0000256" key="1">
    <source>
        <dbReference type="ARBA" id="ARBA00001933"/>
    </source>
</evidence>
<evidence type="ECO:0000256" key="5">
    <source>
        <dbReference type="ARBA" id="ARBA00037999"/>
    </source>
</evidence>
<dbReference type="GO" id="GO:0000271">
    <property type="term" value="P:polysaccharide biosynthetic process"/>
    <property type="evidence" value="ECO:0007669"/>
    <property type="project" value="TreeGrafter"/>
</dbReference>
<dbReference type="PIRSF" id="PIRSF000390">
    <property type="entry name" value="PLP_StrS"/>
    <property type="match status" value="1"/>
</dbReference>
<gene>
    <name evidence="7" type="ORF">Sv326_0002</name>
</gene>
<dbReference type="CDD" id="cd00616">
    <property type="entry name" value="AHBA_syn"/>
    <property type="match status" value="1"/>
</dbReference>
<dbReference type="Gene3D" id="3.90.1150.10">
    <property type="entry name" value="Aspartate Aminotransferase, domain 1"/>
    <property type="match status" value="1"/>
</dbReference>
<dbReference type="Pfam" id="PF01041">
    <property type="entry name" value="DegT_DnrJ_EryC1"/>
    <property type="match status" value="1"/>
</dbReference>
<dbReference type="PANTHER" id="PTHR30244:SF34">
    <property type="entry name" value="DTDP-4-AMINO-4,6-DIDEOXYGALACTOSE TRANSAMINASE"/>
    <property type="match status" value="1"/>
</dbReference>
<dbReference type="KEGG" id="flt:Sv326_0002"/>
<dbReference type="Proteomes" id="UP000510821">
    <property type="component" value="Chromosome"/>
</dbReference>
<keyword evidence="4 6" id="KW-0663">Pyridoxal phosphate</keyword>
<evidence type="ECO:0000313" key="7">
    <source>
        <dbReference type="EMBL" id="QLJ52177.1"/>
    </source>
</evidence>
<evidence type="ECO:0000256" key="6">
    <source>
        <dbReference type="RuleBase" id="RU004508"/>
    </source>
</evidence>
<name>A0A7D6B9F2_FERL1</name>
<dbReference type="GO" id="GO:0008483">
    <property type="term" value="F:transaminase activity"/>
    <property type="evidence" value="ECO:0007669"/>
    <property type="project" value="UniProtKB-KW"/>
</dbReference>
<comment type="cofactor">
    <cofactor evidence="1">
        <name>pyridoxal 5'-phosphate</name>
        <dbReference type="ChEBI" id="CHEBI:597326"/>
    </cofactor>
</comment>
<dbReference type="EMBL" id="CP058998">
    <property type="protein sequence ID" value="QLJ52177.1"/>
    <property type="molecule type" value="Genomic_DNA"/>
</dbReference>
<sequence>MLPISKPCMGEEEIRAVIQTLRSGQLSQGSKVREFEENFSEYVGVKHAIATTNGTSSLHVALLSAGIGKGAEVITTPFSFVASSNSILYCGAKPIFVDIGKDFNINPDLIEEKITGKTKAVLVVHLYGQPCEMDKITEICDENNLLLIEDACQAHGAEFNKRKVGSFGIAGCFSFYPTKNMTTGEGGMITTNDDRVAEKARMVINHGSKVRYHHEILGYNYRMTDIQAAIGIEQLKKLDGFNEMRIRNANLLTMKLKDVEGIVLPKTYKNRKHVFHQYTISITDRYPIGRDALTKKLESARIGCGVYYPLPIHKQKLYIRMGYSSKLPVSEKVSREVVSLPIHPLVRKADLEKISRLFIRS</sequence>
<evidence type="ECO:0000256" key="3">
    <source>
        <dbReference type="ARBA" id="ARBA00022679"/>
    </source>
</evidence>